<dbReference type="InterPro" id="IPR002123">
    <property type="entry name" value="Plipid/glycerol_acylTrfase"/>
</dbReference>
<comment type="pathway">
    <text evidence="1">Lipid metabolism.</text>
</comment>
<evidence type="ECO:0000256" key="1">
    <source>
        <dbReference type="ARBA" id="ARBA00005189"/>
    </source>
</evidence>
<dbReference type="GO" id="GO:0006654">
    <property type="term" value="P:phosphatidic acid biosynthetic process"/>
    <property type="evidence" value="ECO:0007669"/>
    <property type="project" value="TreeGrafter"/>
</dbReference>
<evidence type="ECO:0000256" key="6">
    <source>
        <dbReference type="SAM" id="Phobius"/>
    </source>
</evidence>
<evidence type="ECO:0000313" key="9">
    <source>
        <dbReference type="Proteomes" id="UP000035088"/>
    </source>
</evidence>
<dbReference type="CDD" id="cd07989">
    <property type="entry name" value="LPLAT_AGPAT-like"/>
    <property type="match status" value="1"/>
</dbReference>
<evidence type="ECO:0000259" key="7">
    <source>
        <dbReference type="SMART" id="SM00563"/>
    </source>
</evidence>
<dbReference type="PANTHER" id="PTHR10434">
    <property type="entry name" value="1-ACYL-SN-GLYCEROL-3-PHOSPHATE ACYLTRANSFERASE"/>
    <property type="match status" value="1"/>
</dbReference>
<keyword evidence="6" id="KW-0472">Membrane</keyword>
<reference evidence="8 9" key="1">
    <citation type="submission" date="2011-11" db="EMBL/GenBank/DDBJ databases">
        <title>Whole genome shotgun sequence of Gordonia araii NBRC 100433.</title>
        <authorList>
            <person name="Yoshida Y."/>
            <person name="Hosoyama A."/>
            <person name="Tsuchikane K."/>
            <person name="Katsumata H."/>
            <person name="Yamazaki S."/>
            <person name="Fujita N."/>
        </authorList>
    </citation>
    <scope>NUCLEOTIDE SEQUENCE [LARGE SCALE GENOMIC DNA]</scope>
    <source>
        <strain evidence="8 9">NBRC 100433</strain>
    </source>
</reference>
<dbReference type="Proteomes" id="UP000035088">
    <property type="component" value="Unassembled WGS sequence"/>
</dbReference>
<feature type="domain" description="Phospholipid/glycerol acyltransferase" evidence="7">
    <location>
        <begin position="95"/>
        <end position="207"/>
    </location>
</feature>
<dbReference type="PANTHER" id="PTHR10434:SF64">
    <property type="entry name" value="1-ACYL-SN-GLYCEROL-3-PHOSPHATE ACYLTRANSFERASE-RELATED"/>
    <property type="match status" value="1"/>
</dbReference>
<evidence type="ECO:0000256" key="5">
    <source>
        <dbReference type="ARBA" id="ARBA00023315"/>
    </source>
</evidence>
<protein>
    <submittedName>
        <fullName evidence="8">1-acylglycerol-3-phosphate O-acyltransferase</fullName>
    </submittedName>
</protein>
<evidence type="ECO:0000313" key="8">
    <source>
        <dbReference type="EMBL" id="GAB10681.1"/>
    </source>
</evidence>
<dbReference type="Pfam" id="PF01553">
    <property type="entry name" value="Acyltransferase"/>
    <property type="match status" value="1"/>
</dbReference>
<evidence type="ECO:0000256" key="4">
    <source>
        <dbReference type="ARBA" id="ARBA00023098"/>
    </source>
</evidence>
<dbReference type="STRING" id="1073574.GOARA_061_01210"/>
<name>G7H4A6_9ACTN</name>
<keyword evidence="9" id="KW-1185">Reference proteome</keyword>
<dbReference type="AlphaFoldDB" id="G7H4A6"/>
<proteinExistence type="predicted"/>
<keyword evidence="4" id="KW-0443">Lipid metabolism</keyword>
<dbReference type="GO" id="GO:0003841">
    <property type="term" value="F:1-acylglycerol-3-phosphate O-acyltransferase activity"/>
    <property type="evidence" value="ECO:0007669"/>
    <property type="project" value="TreeGrafter"/>
</dbReference>
<keyword evidence="2" id="KW-0444">Lipid biosynthesis</keyword>
<evidence type="ECO:0000256" key="3">
    <source>
        <dbReference type="ARBA" id="ARBA00022679"/>
    </source>
</evidence>
<dbReference type="SUPFAM" id="SSF69593">
    <property type="entry name" value="Glycerol-3-phosphate (1)-acyltransferase"/>
    <property type="match status" value="1"/>
</dbReference>
<dbReference type="EMBL" id="BAEE01000061">
    <property type="protein sequence ID" value="GAB10681.1"/>
    <property type="molecule type" value="Genomic_DNA"/>
</dbReference>
<evidence type="ECO:0000256" key="2">
    <source>
        <dbReference type="ARBA" id="ARBA00022516"/>
    </source>
</evidence>
<sequence>MTKHAWYPVGECDDACVRGPRRRAARTRQLLRIGRVLAVLVVLALAAPVVWRIAPQRRHRFSRWAARRVLAALGVAVVVNDRRLIDTDPRVPIGGLIVANHVSFLDILAIATLTPARFVAKSDVLDMPGFGRLARRIGVIGVERGSLRRLPGTVERVADALRDGAAVAVFPEGTTWCGAAWGRFRPAFIGAAHAAGAPIMPMTVSFTEDDGYHCSAPAFIGDDSPVDTLRRILAVRSLTVTVTAHRVQLPTPDRRADARAAQAVVFGETAGAARTPAALVG</sequence>
<comment type="caution">
    <text evidence="8">The sequence shown here is derived from an EMBL/GenBank/DDBJ whole genome shotgun (WGS) entry which is preliminary data.</text>
</comment>
<dbReference type="OrthoDB" id="5184723at2"/>
<accession>G7H4A6</accession>
<keyword evidence="5 8" id="KW-0012">Acyltransferase</keyword>
<keyword evidence="6" id="KW-1133">Transmembrane helix</keyword>
<organism evidence="8 9">
    <name type="scientific">Gordonia araii NBRC 100433</name>
    <dbReference type="NCBI Taxonomy" id="1073574"/>
    <lineage>
        <taxon>Bacteria</taxon>
        <taxon>Bacillati</taxon>
        <taxon>Actinomycetota</taxon>
        <taxon>Actinomycetes</taxon>
        <taxon>Mycobacteriales</taxon>
        <taxon>Gordoniaceae</taxon>
        <taxon>Gordonia</taxon>
    </lineage>
</organism>
<keyword evidence="6" id="KW-0812">Transmembrane</keyword>
<gene>
    <name evidence="8" type="primary">plsC</name>
    <name evidence="8" type="ORF">GOARA_061_01210</name>
</gene>
<keyword evidence="3 8" id="KW-0808">Transferase</keyword>
<dbReference type="SMART" id="SM00563">
    <property type="entry name" value="PlsC"/>
    <property type="match status" value="1"/>
</dbReference>
<dbReference type="RefSeq" id="WP_007322756.1">
    <property type="nucleotide sequence ID" value="NZ_BAEE01000061.1"/>
</dbReference>
<feature type="transmembrane region" description="Helical" evidence="6">
    <location>
        <begin position="30"/>
        <end position="51"/>
    </location>
</feature>